<sequence>MFISVTEYIVEERRFQLDSNNCVSNDVFLQLMRRDVRVLFFLFPKKVTQLICKDTGKKIKKSLWSPEIKAAALGMKSNHNIPMWGYYSFGVIALAILIGVPIGFINELKATKQYQESFMGQSAEKKKQILQKLNTDDLIATTKNVYIIKTIDAKKVTLVSSKNSDRNNIYEELTNEAYPKNSFSGEEVSVPISKFTNCIISNTELIVNTLDN</sequence>
<proteinExistence type="predicted"/>
<evidence type="ECO:0000256" key="1">
    <source>
        <dbReference type="SAM" id="Phobius"/>
    </source>
</evidence>
<dbReference type="STRING" id="570521.SAMN04488508_109170"/>
<reference evidence="3" key="1">
    <citation type="submission" date="2016-11" db="EMBL/GenBank/DDBJ databases">
        <authorList>
            <person name="Varghese N."/>
            <person name="Submissions S."/>
        </authorList>
    </citation>
    <scope>NUCLEOTIDE SEQUENCE [LARGE SCALE GENOMIC DNA]</scope>
    <source>
        <strain evidence="3">DSM 22623</strain>
    </source>
</reference>
<dbReference type="Proteomes" id="UP000184432">
    <property type="component" value="Unassembled WGS sequence"/>
</dbReference>
<dbReference type="RefSeq" id="WP_073320054.1">
    <property type="nucleotide sequence ID" value="NZ_FQYP01000009.1"/>
</dbReference>
<name>A0A1M6JP62_9FLAO</name>
<evidence type="ECO:0000313" key="2">
    <source>
        <dbReference type="EMBL" id="SHJ48464.1"/>
    </source>
</evidence>
<accession>A0A1M6JP62</accession>
<feature type="transmembrane region" description="Helical" evidence="1">
    <location>
        <begin position="84"/>
        <end position="105"/>
    </location>
</feature>
<keyword evidence="1" id="KW-1133">Transmembrane helix</keyword>
<keyword evidence="1" id="KW-0472">Membrane</keyword>
<keyword evidence="3" id="KW-1185">Reference proteome</keyword>
<dbReference type="AlphaFoldDB" id="A0A1M6JP62"/>
<dbReference type="EMBL" id="FQYP01000009">
    <property type="protein sequence ID" value="SHJ48464.1"/>
    <property type="molecule type" value="Genomic_DNA"/>
</dbReference>
<gene>
    <name evidence="2" type="ORF">SAMN04488508_109170</name>
</gene>
<evidence type="ECO:0000313" key="3">
    <source>
        <dbReference type="Proteomes" id="UP000184432"/>
    </source>
</evidence>
<keyword evidence="1" id="KW-0812">Transmembrane</keyword>
<dbReference type="OrthoDB" id="1164952at2"/>
<organism evidence="2 3">
    <name type="scientific">Aquimarina spongiae</name>
    <dbReference type="NCBI Taxonomy" id="570521"/>
    <lineage>
        <taxon>Bacteria</taxon>
        <taxon>Pseudomonadati</taxon>
        <taxon>Bacteroidota</taxon>
        <taxon>Flavobacteriia</taxon>
        <taxon>Flavobacteriales</taxon>
        <taxon>Flavobacteriaceae</taxon>
        <taxon>Aquimarina</taxon>
    </lineage>
</organism>
<protein>
    <submittedName>
        <fullName evidence="2">Uncharacterized protein</fullName>
    </submittedName>
</protein>